<sequence>MHKSILQKDKSYTFSDYFNLSYPTKEIVAEFGYTYELQKMPLPHGHVTAALQKLKTAFYHKLPRISLTSEAAKREVLVAPILLELMEYIDVNLDIEYPVYVNDWLKGNIDYLLRSTQEFVVVEAKNADMEKGFSQLAVELIAMEQYLEEYQQGILYGAVTVGNLWQFGALERTQKRICKDIDTFRIPSDLEELFPVLLGILAPSEVE</sequence>
<name>A0A2G6KB10_9BACT</name>
<evidence type="ECO:0008006" key="3">
    <source>
        <dbReference type="Google" id="ProtNLM"/>
    </source>
</evidence>
<dbReference type="EMBL" id="PDSK01000107">
    <property type="protein sequence ID" value="PIE32825.1"/>
    <property type="molecule type" value="Genomic_DNA"/>
</dbReference>
<proteinExistence type="predicted"/>
<protein>
    <recommendedName>
        <fullName evidence="3">Type I restriction enzyme R protein N-terminal domain-containing protein</fullName>
    </recommendedName>
</protein>
<reference evidence="1 2" key="1">
    <citation type="submission" date="2017-10" db="EMBL/GenBank/DDBJ databases">
        <title>Novel microbial diversity and functional potential in the marine mammal oral microbiome.</title>
        <authorList>
            <person name="Dudek N.K."/>
            <person name="Sun C.L."/>
            <person name="Burstein D."/>
            <person name="Kantor R.S."/>
            <person name="Aliaga Goltsman D.S."/>
            <person name="Bik E.M."/>
            <person name="Thomas B.C."/>
            <person name="Banfield J.F."/>
            <person name="Relman D.A."/>
        </authorList>
    </citation>
    <scope>NUCLEOTIDE SEQUENCE [LARGE SCALE GENOMIC DNA]</scope>
    <source>
        <strain evidence="1">DOLJORAL78_47_16</strain>
    </source>
</reference>
<comment type="caution">
    <text evidence="1">The sequence shown here is derived from an EMBL/GenBank/DDBJ whole genome shotgun (WGS) entry which is preliminary data.</text>
</comment>
<dbReference type="AlphaFoldDB" id="A0A2G6KB10"/>
<organism evidence="1 2">
    <name type="scientific">candidate division KSB3 bacterium</name>
    <dbReference type="NCBI Taxonomy" id="2044937"/>
    <lineage>
        <taxon>Bacteria</taxon>
        <taxon>candidate division KSB3</taxon>
    </lineage>
</organism>
<evidence type="ECO:0000313" key="2">
    <source>
        <dbReference type="Proteomes" id="UP000230821"/>
    </source>
</evidence>
<gene>
    <name evidence="1" type="ORF">CSA56_14100</name>
</gene>
<evidence type="ECO:0000313" key="1">
    <source>
        <dbReference type="EMBL" id="PIE32825.1"/>
    </source>
</evidence>
<accession>A0A2G6KB10</accession>
<dbReference type="Proteomes" id="UP000230821">
    <property type="component" value="Unassembled WGS sequence"/>
</dbReference>